<comment type="similarity">
    <text evidence="1 2">Belongs to the LOG family.</text>
</comment>
<evidence type="ECO:0000256" key="2">
    <source>
        <dbReference type="RuleBase" id="RU363015"/>
    </source>
</evidence>
<gene>
    <name evidence="3" type="ORF">GCM10010468_61700</name>
</gene>
<comment type="catalytic activity">
    <reaction evidence="2">
        <text>9-ribosyl-trans-zeatin 5'-phosphate + H2O = trans-zeatin + D-ribose 5-phosphate</text>
        <dbReference type="Rhea" id="RHEA:48564"/>
        <dbReference type="ChEBI" id="CHEBI:15377"/>
        <dbReference type="ChEBI" id="CHEBI:16522"/>
        <dbReference type="ChEBI" id="CHEBI:78346"/>
        <dbReference type="ChEBI" id="CHEBI:87947"/>
        <dbReference type="EC" id="3.2.2.n1"/>
    </reaction>
</comment>
<keyword evidence="2" id="KW-0378">Hydrolase</keyword>
<comment type="catalytic activity">
    <reaction evidence="2">
        <text>N(6)-(dimethylallyl)adenosine 5'-phosphate + H2O = N(6)-dimethylallyladenine + D-ribose 5-phosphate</text>
        <dbReference type="Rhea" id="RHEA:48560"/>
        <dbReference type="ChEBI" id="CHEBI:15377"/>
        <dbReference type="ChEBI" id="CHEBI:17660"/>
        <dbReference type="ChEBI" id="CHEBI:57526"/>
        <dbReference type="ChEBI" id="CHEBI:78346"/>
        <dbReference type="EC" id="3.2.2.n1"/>
    </reaction>
</comment>
<proteinExistence type="inferred from homology"/>
<evidence type="ECO:0000256" key="1">
    <source>
        <dbReference type="ARBA" id="ARBA00006763"/>
    </source>
</evidence>
<dbReference type="InterPro" id="IPR005269">
    <property type="entry name" value="LOG"/>
</dbReference>
<accession>A0ABP6QHD4</accession>
<dbReference type="EMBL" id="BAAAUV010000021">
    <property type="protein sequence ID" value="GAA3230899.1"/>
    <property type="molecule type" value="Genomic_DNA"/>
</dbReference>
<name>A0ABP6QHD4_9ACTN</name>
<dbReference type="Pfam" id="PF03641">
    <property type="entry name" value="Lysine_decarbox"/>
    <property type="match status" value="1"/>
</dbReference>
<dbReference type="NCBIfam" id="TIGR00730">
    <property type="entry name" value="Rossman fold protein, TIGR00730 family"/>
    <property type="match status" value="1"/>
</dbReference>
<sequence>MGFTITVFCASSTRIDQKHVDVATEVGAELARRGHDLVTGGGTASCMGAVSAAARAGGARTVGVVPAGMPASQERADGENDEIVFTADMRSRKAEMDRRAEAFLVLPGGIGTLEELLEVWTSRSLGMHDKPIVVLDPHGVYAPLRTLMTHLLDEGFNRERALAAVTYATDVGAAFDHLEAGRRHFPPTEEEILEA</sequence>
<evidence type="ECO:0000313" key="4">
    <source>
        <dbReference type="Proteomes" id="UP001501237"/>
    </source>
</evidence>
<evidence type="ECO:0000313" key="3">
    <source>
        <dbReference type="EMBL" id="GAA3230899.1"/>
    </source>
</evidence>
<organism evidence="3 4">
    <name type="scientific">Actinocorallia longicatena</name>
    <dbReference type="NCBI Taxonomy" id="111803"/>
    <lineage>
        <taxon>Bacteria</taxon>
        <taxon>Bacillati</taxon>
        <taxon>Actinomycetota</taxon>
        <taxon>Actinomycetes</taxon>
        <taxon>Streptosporangiales</taxon>
        <taxon>Thermomonosporaceae</taxon>
        <taxon>Actinocorallia</taxon>
    </lineage>
</organism>
<reference evidence="4" key="1">
    <citation type="journal article" date="2019" name="Int. J. Syst. Evol. Microbiol.">
        <title>The Global Catalogue of Microorganisms (GCM) 10K type strain sequencing project: providing services to taxonomists for standard genome sequencing and annotation.</title>
        <authorList>
            <consortium name="The Broad Institute Genomics Platform"/>
            <consortium name="The Broad Institute Genome Sequencing Center for Infectious Disease"/>
            <person name="Wu L."/>
            <person name="Ma J."/>
        </authorList>
    </citation>
    <scope>NUCLEOTIDE SEQUENCE [LARGE SCALE GENOMIC DNA]</scope>
    <source>
        <strain evidence="4">JCM 9377</strain>
    </source>
</reference>
<dbReference type="EC" id="3.2.2.n1" evidence="2"/>
<dbReference type="Proteomes" id="UP001501237">
    <property type="component" value="Unassembled WGS sequence"/>
</dbReference>
<keyword evidence="4" id="KW-1185">Reference proteome</keyword>
<dbReference type="PANTHER" id="PTHR31223">
    <property type="entry name" value="LOG FAMILY PROTEIN YJL055W"/>
    <property type="match status" value="1"/>
</dbReference>
<dbReference type="SUPFAM" id="SSF102405">
    <property type="entry name" value="MCP/YpsA-like"/>
    <property type="match status" value="1"/>
</dbReference>
<protein>
    <recommendedName>
        <fullName evidence="2">Cytokinin riboside 5'-monophosphate phosphoribohydrolase</fullName>
        <ecNumber evidence="2">3.2.2.n1</ecNumber>
    </recommendedName>
</protein>
<dbReference type="PANTHER" id="PTHR31223:SF70">
    <property type="entry name" value="LOG FAMILY PROTEIN YJL055W"/>
    <property type="match status" value="1"/>
</dbReference>
<dbReference type="RefSeq" id="WP_344835364.1">
    <property type="nucleotide sequence ID" value="NZ_BAAAUV010000021.1"/>
</dbReference>
<dbReference type="Gene3D" id="3.40.50.450">
    <property type="match status" value="1"/>
</dbReference>
<keyword evidence="2" id="KW-0203">Cytokinin biosynthesis</keyword>
<comment type="caution">
    <text evidence="3">The sequence shown here is derived from an EMBL/GenBank/DDBJ whole genome shotgun (WGS) entry which is preliminary data.</text>
</comment>
<dbReference type="InterPro" id="IPR031100">
    <property type="entry name" value="LOG_fam"/>
</dbReference>